<protein>
    <submittedName>
        <fullName evidence="2">Uncharacterized protein</fullName>
    </submittedName>
</protein>
<proteinExistence type="predicted"/>
<dbReference type="Proteomes" id="UP000296049">
    <property type="component" value="Unassembled WGS sequence"/>
</dbReference>
<gene>
    <name evidence="2" type="ORF">Anapl_10719</name>
</gene>
<name>R0K0R5_ANAPL</name>
<evidence type="ECO:0000313" key="2">
    <source>
        <dbReference type="EMBL" id="EOB03521.1"/>
    </source>
</evidence>
<evidence type="ECO:0000313" key="3">
    <source>
        <dbReference type="Proteomes" id="UP000296049"/>
    </source>
</evidence>
<dbReference type="AlphaFoldDB" id="R0K0R5"/>
<organism evidence="2 3">
    <name type="scientific">Anas platyrhynchos</name>
    <name type="common">Mallard</name>
    <name type="synonym">Anas boschas</name>
    <dbReference type="NCBI Taxonomy" id="8839"/>
    <lineage>
        <taxon>Eukaryota</taxon>
        <taxon>Metazoa</taxon>
        <taxon>Chordata</taxon>
        <taxon>Craniata</taxon>
        <taxon>Vertebrata</taxon>
        <taxon>Euteleostomi</taxon>
        <taxon>Archelosauria</taxon>
        <taxon>Archosauria</taxon>
        <taxon>Dinosauria</taxon>
        <taxon>Saurischia</taxon>
        <taxon>Theropoda</taxon>
        <taxon>Coelurosauria</taxon>
        <taxon>Aves</taxon>
        <taxon>Neognathae</taxon>
        <taxon>Galloanserae</taxon>
        <taxon>Anseriformes</taxon>
        <taxon>Anatidae</taxon>
        <taxon>Anatinae</taxon>
        <taxon>Anas</taxon>
    </lineage>
</organism>
<evidence type="ECO:0000256" key="1">
    <source>
        <dbReference type="SAM" id="MobiDB-lite"/>
    </source>
</evidence>
<sequence>MSTLENSQPPRICTLEHISLPNPQFAVDQAIRGCSSLDTRASPLQGSMTWCYGEEPLRGLFKIHKVNTFTVIRNLCGQGDLSYKKQLFQVQAGNGCNLKVQISATLSGAGLPLNTSILPWWNFAGNARLLLLFRVMGRQVLLVIGDCDYLRQTIAAKFTIITKIHGDNFRKNTLMTCPGAKTAWKTQFGTTPIVSLEKEVALQQVTGYSSVKYKEFGFDVNPNVSEVSADLNDKHQATENNLERGEKKRVIYYKVFCAYSEIGTPTPISSTQTNKGTNKSYVSQQREAPPGCGLAALGSRLAKASTPPKHMATIPPPGPHEDQVLWQLCWKCHAKSHQGPVHGEQQPTVDNLTSPLYLYELQKEGGWFVSNEQKQLSSNRLDLQTVVTSEPSKAFHISSSCREDSCKRSYHFDTSEVDNANCTLSWAVFQGPPSMLWL</sequence>
<keyword evidence="3" id="KW-1185">Reference proteome</keyword>
<feature type="compositionally biased region" description="Polar residues" evidence="1">
    <location>
        <begin position="267"/>
        <end position="286"/>
    </location>
</feature>
<feature type="region of interest" description="Disordered" evidence="1">
    <location>
        <begin position="267"/>
        <end position="288"/>
    </location>
</feature>
<accession>R0K0R5</accession>
<reference evidence="3" key="1">
    <citation type="journal article" date="2013" name="Nat. Genet.">
        <title>The duck genome and transcriptome provide insight into an avian influenza virus reservoir species.</title>
        <authorList>
            <person name="Huang Y."/>
            <person name="Li Y."/>
            <person name="Burt D.W."/>
            <person name="Chen H."/>
            <person name="Zhang Y."/>
            <person name="Qian W."/>
            <person name="Kim H."/>
            <person name="Gan S."/>
            <person name="Zhao Y."/>
            <person name="Li J."/>
            <person name="Yi K."/>
            <person name="Feng H."/>
            <person name="Zhu P."/>
            <person name="Li B."/>
            <person name="Liu Q."/>
            <person name="Fairley S."/>
            <person name="Magor K.E."/>
            <person name="Du Z."/>
            <person name="Hu X."/>
            <person name="Goodman L."/>
            <person name="Tafer H."/>
            <person name="Vignal A."/>
            <person name="Lee T."/>
            <person name="Kim K.W."/>
            <person name="Sheng Z."/>
            <person name="An Y."/>
            <person name="Searle S."/>
            <person name="Herrero J."/>
            <person name="Groenen M.A."/>
            <person name="Crooijmans R.P."/>
            <person name="Faraut T."/>
            <person name="Cai Q."/>
            <person name="Webster R.G."/>
            <person name="Aldridge J.R."/>
            <person name="Warren W.C."/>
            <person name="Bartschat S."/>
            <person name="Kehr S."/>
            <person name="Marz M."/>
            <person name="Stadler P.F."/>
            <person name="Smith J."/>
            <person name="Kraus R.H."/>
            <person name="Zhao Y."/>
            <person name="Ren L."/>
            <person name="Fei J."/>
            <person name="Morisson M."/>
            <person name="Kaiser P."/>
            <person name="Griffin D.K."/>
            <person name="Rao M."/>
            <person name="Pitel F."/>
            <person name="Wang J."/>
            <person name="Li N."/>
        </authorList>
    </citation>
    <scope>NUCLEOTIDE SEQUENCE [LARGE SCALE GENOMIC DNA]</scope>
</reference>
<dbReference type="EMBL" id="KB742851">
    <property type="protein sequence ID" value="EOB03521.1"/>
    <property type="molecule type" value="Genomic_DNA"/>
</dbReference>